<keyword evidence="1" id="KW-0813">Transport</keyword>
<dbReference type="InterPro" id="IPR027417">
    <property type="entry name" value="P-loop_NTPase"/>
</dbReference>
<organism evidence="5 6">
    <name type="scientific">Pseudoalteromonas piscicida</name>
    <dbReference type="NCBI Taxonomy" id="43662"/>
    <lineage>
        <taxon>Bacteria</taxon>
        <taxon>Pseudomonadati</taxon>
        <taxon>Pseudomonadota</taxon>
        <taxon>Gammaproteobacteria</taxon>
        <taxon>Alteromonadales</taxon>
        <taxon>Pseudoalteromonadaceae</taxon>
        <taxon>Pseudoalteromonas</taxon>
    </lineage>
</organism>
<reference evidence="6" key="1">
    <citation type="journal article" date="2019" name="Genome Announc.">
        <title>Draft Genome Sequence of Pseudoalteromonas piscicida Strain 36Y ROTHPW, an Hypersaline Seawater Isolate from the South Coast of Sonora, Mexico.</title>
        <authorList>
            <person name="Sanchez-Diaz R."/>
            <person name="Molina-Garza Z.J."/>
            <person name="Cruz-Suarez L.E."/>
            <person name="Selvin J."/>
            <person name="Kiran G.S."/>
            <person name="Ibarra-Gamez J.C."/>
            <person name="Gomez-Gil B."/>
            <person name="Galaviz-Silva L."/>
        </authorList>
    </citation>
    <scope>NUCLEOTIDE SEQUENCE [LARGE SCALE GENOMIC DNA]</scope>
    <source>
        <strain evidence="6">36Y_RITHPW</strain>
    </source>
</reference>
<dbReference type="GO" id="GO:0022857">
    <property type="term" value="F:transmembrane transporter activity"/>
    <property type="evidence" value="ECO:0007669"/>
    <property type="project" value="TreeGrafter"/>
</dbReference>
<sequence length="218" mass="23980">MVEVQDIEFTRRDGGACRAILSKLSLCIASQEQVAIVGDSGSGKTTLIHLIGGLLRPDSGRILVDGQDITLLDNTAQALYRRSIGMIFQHYQLLAPLNVYDNITFQAQLNNLMPSRTEVEALAERLGILDKLHAFPEQLSGGEQQRVGIARAMLNKPQLLLADEPTGNLDTAKSEEVVSLLRELCEEKAVNLIMVTHSQHLADCLDRKITIENQCAYG</sequence>
<dbReference type="InterPro" id="IPR017911">
    <property type="entry name" value="MacB-like_ATP-bd"/>
</dbReference>
<dbReference type="PANTHER" id="PTHR24220:SF659">
    <property type="entry name" value="TRANSPORTER, PUTATIVE-RELATED"/>
    <property type="match status" value="1"/>
</dbReference>
<evidence type="ECO:0000256" key="1">
    <source>
        <dbReference type="ARBA" id="ARBA00022448"/>
    </source>
</evidence>
<dbReference type="InterPro" id="IPR003593">
    <property type="entry name" value="AAA+_ATPase"/>
</dbReference>
<dbReference type="PROSITE" id="PS50893">
    <property type="entry name" value="ABC_TRANSPORTER_2"/>
    <property type="match status" value="1"/>
</dbReference>
<dbReference type="InterPro" id="IPR017871">
    <property type="entry name" value="ABC_transporter-like_CS"/>
</dbReference>
<dbReference type="AlphaFoldDB" id="A0A2A5JUA1"/>
<comment type="caution">
    <text evidence="5">The sequence shown here is derived from an EMBL/GenBank/DDBJ whole genome shotgun (WGS) entry which is preliminary data.</text>
</comment>
<dbReference type="SUPFAM" id="SSF52540">
    <property type="entry name" value="P-loop containing nucleoside triphosphate hydrolases"/>
    <property type="match status" value="1"/>
</dbReference>
<keyword evidence="2" id="KW-0547">Nucleotide-binding</keyword>
<dbReference type="Pfam" id="PF00005">
    <property type="entry name" value="ABC_tran"/>
    <property type="match status" value="1"/>
</dbReference>
<evidence type="ECO:0000256" key="3">
    <source>
        <dbReference type="ARBA" id="ARBA00022840"/>
    </source>
</evidence>
<dbReference type="RefSeq" id="WP_099640879.1">
    <property type="nucleotide sequence ID" value="NZ_NKHF01000022.1"/>
</dbReference>
<dbReference type="Gene3D" id="3.40.50.300">
    <property type="entry name" value="P-loop containing nucleotide triphosphate hydrolases"/>
    <property type="match status" value="1"/>
</dbReference>
<evidence type="ECO:0000313" key="5">
    <source>
        <dbReference type="EMBL" id="PCK32980.1"/>
    </source>
</evidence>
<name>A0A2A5JUA1_PSEO7</name>
<dbReference type="PANTHER" id="PTHR24220">
    <property type="entry name" value="IMPORT ATP-BINDING PROTEIN"/>
    <property type="match status" value="1"/>
</dbReference>
<evidence type="ECO:0000313" key="6">
    <source>
        <dbReference type="Proteomes" id="UP000228621"/>
    </source>
</evidence>
<keyword evidence="6" id="KW-1185">Reference proteome</keyword>
<dbReference type="SMART" id="SM00382">
    <property type="entry name" value="AAA"/>
    <property type="match status" value="1"/>
</dbReference>
<dbReference type="PROSITE" id="PS00211">
    <property type="entry name" value="ABC_TRANSPORTER_1"/>
    <property type="match status" value="1"/>
</dbReference>
<dbReference type="GO" id="GO:0005524">
    <property type="term" value="F:ATP binding"/>
    <property type="evidence" value="ECO:0007669"/>
    <property type="project" value="UniProtKB-KW"/>
</dbReference>
<feature type="domain" description="ABC transporter" evidence="4">
    <location>
        <begin position="2"/>
        <end position="217"/>
    </location>
</feature>
<dbReference type="GO" id="GO:0005886">
    <property type="term" value="C:plasma membrane"/>
    <property type="evidence" value="ECO:0007669"/>
    <property type="project" value="TreeGrafter"/>
</dbReference>
<gene>
    <name evidence="5" type="ORF">CEX98_04260</name>
</gene>
<dbReference type="CDD" id="cd03255">
    <property type="entry name" value="ABC_MJ0796_LolCDE_FtsE"/>
    <property type="match status" value="1"/>
</dbReference>
<accession>A0A2A5JUA1</accession>
<dbReference type="InterPro" id="IPR003439">
    <property type="entry name" value="ABC_transporter-like_ATP-bd"/>
</dbReference>
<evidence type="ECO:0000259" key="4">
    <source>
        <dbReference type="PROSITE" id="PS50893"/>
    </source>
</evidence>
<dbReference type="InterPro" id="IPR015854">
    <property type="entry name" value="ABC_transpr_LolD-like"/>
</dbReference>
<keyword evidence="3 5" id="KW-0067">ATP-binding</keyword>
<protein>
    <submittedName>
        <fullName evidence="5">ABC transporter ATP-binding protein</fullName>
    </submittedName>
</protein>
<dbReference type="OrthoDB" id="9801477at2"/>
<proteinExistence type="predicted"/>
<dbReference type="GO" id="GO:0016887">
    <property type="term" value="F:ATP hydrolysis activity"/>
    <property type="evidence" value="ECO:0007669"/>
    <property type="project" value="InterPro"/>
</dbReference>
<evidence type="ECO:0000256" key="2">
    <source>
        <dbReference type="ARBA" id="ARBA00022741"/>
    </source>
</evidence>
<dbReference type="Proteomes" id="UP000228621">
    <property type="component" value="Unassembled WGS sequence"/>
</dbReference>
<dbReference type="EMBL" id="NKHF01000022">
    <property type="protein sequence ID" value="PCK32980.1"/>
    <property type="molecule type" value="Genomic_DNA"/>
</dbReference>